<evidence type="ECO:0000313" key="2">
    <source>
        <dbReference type="Proteomes" id="UP000297245"/>
    </source>
</evidence>
<dbReference type="Proteomes" id="UP000297245">
    <property type="component" value="Unassembled WGS sequence"/>
</dbReference>
<proteinExistence type="predicted"/>
<dbReference type="EMBL" id="ML179252">
    <property type="protein sequence ID" value="THU93335.1"/>
    <property type="molecule type" value="Genomic_DNA"/>
</dbReference>
<keyword evidence="2" id="KW-1185">Reference proteome</keyword>
<dbReference type="AlphaFoldDB" id="A0A4V4HF32"/>
<gene>
    <name evidence="1" type="ORF">K435DRAFT_195221</name>
</gene>
<sequence length="70" mass="8012">MVYRPTYTSPMTVFESMRLCTSSSTLQTHPHFHSSHRVLCRQTKSVSLLVGCRCSFLELFHYVGGRSESL</sequence>
<protein>
    <submittedName>
        <fullName evidence="1">Uncharacterized protein</fullName>
    </submittedName>
</protein>
<evidence type="ECO:0000313" key="1">
    <source>
        <dbReference type="EMBL" id="THU93335.1"/>
    </source>
</evidence>
<reference evidence="1 2" key="1">
    <citation type="journal article" date="2019" name="Nat. Ecol. Evol.">
        <title>Megaphylogeny resolves global patterns of mushroom evolution.</title>
        <authorList>
            <person name="Varga T."/>
            <person name="Krizsan K."/>
            <person name="Foldi C."/>
            <person name="Dima B."/>
            <person name="Sanchez-Garcia M."/>
            <person name="Sanchez-Ramirez S."/>
            <person name="Szollosi G.J."/>
            <person name="Szarkandi J.G."/>
            <person name="Papp V."/>
            <person name="Albert L."/>
            <person name="Andreopoulos W."/>
            <person name="Angelini C."/>
            <person name="Antonin V."/>
            <person name="Barry K.W."/>
            <person name="Bougher N.L."/>
            <person name="Buchanan P."/>
            <person name="Buyck B."/>
            <person name="Bense V."/>
            <person name="Catcheside P."/>
            <person name="Chovatia M."/>
            <person name="Cooper J."/>
            <person name="Damon W."/>
            <person name="Desjardin D."/>
            <person name="Finy P."/>
            <person name="Geml J."/>
            <person name="Haridas S."/>
            <person name="Hughes K."/>
            <person name="Justo A."/>
            <person name="Karasinski D."/>
            <person name="Kautmanova I."/>
            <person name="Kiss B."/>
            <person name="Kocsube S."/>
            <person name="Kotiranta H."/>
            <person name="LaButti K.M."/>
            <person name="Lechner B.E."/>
            <person name="Liimatainen K."/>
            <person name="Lipzen A."/>
            <person name="Lukacs Z."/>
            <person name="Mihaltcheva S."/>
            <person name="Morgado L.N."/>
            <person name="Niskanen T."/>
            <person name="Noordeloos M.E."/>
            <person name="Ohm R.A."/>
            <person name="Ortiz-Santana B."/>
            <person name="Ovrebo C."/>
            <person name="Racz N."/>
            <person name="Riley R."/>
            <person name="Savchenko A."/>
            <person name="Shiryaev A."/>
            <person name="Soop K."/>
            <person name="Spirin V."/>
            <person name="Szebenyi C."/>
            <person name="Tomsovsky M."/>
            <person name="Tulloss R.E."/>
            <person name="Uehling J."/>
            <person name="Grigoriev I.V."/>
            <person name="Vagvolgyi C."/>
            <person name="Papp T."/>
            <person name="Martin F.M."/>
            <person name="Miettinen O."/>
            <person name="Hibbett D.S."/>
            <person name="Nagy L.G."/>
        </authorList>
    </citation>
    <scope>NUCLEOTIDE SEQUENCE [LARGE SCALE GENOMIC DNA]</scope>
    <source>
        <strain evidence="1 2">CBS 962.96</strain>
    </source>
</reference>
<name>A0A4V4HF32_DENBC</name>
<accession>A0A4V4HF32</accession>
<organism evidence="1 2">
    <name type="scientific">Dendrothele bispora (strain CBS 962.96)</name>
    <dbReference type="NCBI Taxonomy" id="1314807"/>
    <lineage>
        <taxon>Eukaryota</taxon>
        <taxon>Fungi</taxon>
        <taxon>Dikarya</taxon>
        <taxon>Basidiomycota</taxon>
        <taxon>Agaricomycotina</taxon>
        <taxon>Agaricomycetes</taxon>
        <taxon>Agaricomycetidae</taxon>
        <taxon>Agaricales</taxon>
        <taxon>Agaricales incertae sedis</taxon>
        <taxon>Dendrothele</taxon>
    </lineage>
</organism>